<comment type="caution">
    <text evidence="3">The sequence shown here is derived from an EMBL/GenBank/DDBJ whole genome shotgun (WGS) entry which is preliminary data.</text>
</comment>
<keyword evidence="2" id="KW-0732">Signal</keyword>
<evidence type="ECO:0000313" key="3">
    <source>
        <dbReference type="EMBL" id="HJC89273.1"/>
    </source>
</evidence>
<feature type="signal peptide" evidence="2">
    <location>
        <begin position="1"/>
        <end position="27"/>
    </location>
</feature>
<dbReference type="Proteomes" id="UP000823922">
    <property type="component" value="Unassembled WGS sequence"/>
</dbReference>
<proteinExistence type="predicted"/>
<gene>
    <name evidence="3" type="ORF">H9926_14855</name>
</gene>
<feature type="non-terminal residue" evidence="3">
    <location>
        <position position="119"/>
    </location>
</feature>
<evidence type="ECO:0000256" key="1">
    <source>
        <dbReference type="SAM" id="MobiDB-lite"/>
    </source>
</evidence>
<feature type="chain" id="PRO_5039160362" evidence="2">
    <location>
        <begin position="28"/>
        <end position="119"/>
    </location>
</feature>
<reference evidence="3" key="1">
    <citation type="journal article" date="2021" name="PeerJ">
        <title>Extensive microbial diversity within the chicken gut microbiome revealed by metagenomics and culture.</title>
        <authorList>
            <person name="Gilroy R."/>
            <person name="Ravi A."/>
            <person name="Getino M."/>
            <person name="Pursley I."/>
            <person name="Horton D.L."/>
            <person name="Alikhan N.F."/>
            <person name="Baker D."/>
            <person name="Gharbi K."/>
            <person name="Hall N."/>
            <person name="Watson M."/>
            <person name="Adriaenssens E.M."/>
            <person name="Foster-Nyarko E."/>
            <person name="Jarju S."/>
            <person name="Secka A."/>
            <person name="Antonio M."/>
            <person name="Oren A."/>
            <person name="Chaudhuri R.R."/>
            <person name="La Ragione R."/>
            <person name="Hildebrand F."/>
            <person name="Pallen M.J."/>
        </authorList>
    </citation>
    <scope>NUCLEOTIDE SEQUENCE</scope>
    <source>
        <strain evidence="3">ChiBcec1-1630</strain>
    </source>
</reference>
<name>A0A9D2QND9_9FIRM</name>
<accession>A0A9D2QND9</accession>
<evidence type="ECO:0000256" key="2">
    <source>
        <dbReference type="SAM" id="SignalP"/>
    </source>
</evidence>
<feature type="compositionally biased region" description="Basic and acidic residues" evidence="1">
    <location>
        <begin position="63"/>
        <end position="72"/>
    </location>
</feature>
<dbReference type="Gene3D" id="3.40.710.10">
    <property type="entry name" value="DD-peptidase/beta-lactamase superfamily"/>
    <property type="match status" value="1"/>
</dbReference>
<organism evidence="3 4">
    <name type="scientific">Candidatus Eisenbergiella intestinigallinarum</name>
    <dbReference type="NCBI Taxonomy" id="2838549"/>
    <lineage>
        <taxon>Bacteria</taxon>
        <taxon>Bacillati</taxon>
        <taxon>Bacillota</taxon>
        <taxon>Clostridia</taxon>
        <taxon>Lachnospirales</taxon>
        <taxon>Lachnospiraceae</taxon>
        <taxon>Eisenbergiella</taxon>
    </lineage>
</organism>
<evidence type="ECO:0000313" key="4">
    <source>
        <dbReference type="Proteomes" id="UP000823922"/>
    </source>
</evidence>
<reference evidence="3" key="2">
    <citation type="submission" date="2021-04" db="EMBL/GenBank/DDBJ databases">
        <authorList>
            <person name="Gilroy R."/>
        </authorList>
    </citation>
    <scope>NUCLEOTIDE SEQUENCE</scope>
    <source>
        <strain evidence="3">ChiBcec1-1630</strain>
    </source>
</reference>
<sequence length="119" mass="13256">MRKKRNRIKPVLSLLLCAALLPGCLQKSGVEAGSNAVKSAIEKESAGEPQTGQETAVSGPAERLTERAKKSLEEKWQPQIMETDWSEYFQGLNGTAVLYDAEENRYLVYNPELAETRRS</sequence>
<dbReference type="AlphaFoldDB" id="A0A9D2QND9"/>
<dbReference type="InterPro" id="IPR012338">
    <property type="entry name" value="Beta-lactam/transpept-like"/>
</dbReference>
<dbReference type="EMBL" id="DWVS01000386">
    <property type="protein sequence ID" value="HJC89273.1"/>
    <property type="molecule type" value="Genomic_DNA"/>
</dbReference>
<protein>
    <submittedName>
        <fullName evidence="3">Uncharacterized protein</fullName>
    </submittedName>
</protein>
<feature type="region of interest" description="Disordered" evidence="1">
    <location>
        <begin position="41"/>
        <end position="72"/>
    </location>
</feature>